<gene>
    <name evidence="2" type="ORF">KTT_31420</name>
</gene>
<dbReference type="PANTHER" id="PTHR10668">
    <property type="entry name" value="PHYTOENE DEHYDROGENASE"/>
    <property type="match status" value="1"/>
</dbReference>
<evidence type="ECO:0000313" key="2">
    <source>
        <dbReference type="EMBL" id="GCE13283.1"/>
    </source>
</evidence>
<evidence type="ECO:0000259" key="1">
    <source>
        <dbReference type="Pfam" id="PF01266"/>
    </source>
</evidence>
<accession>A0A402A2B4</accession>
<dbReference type="OrthoDB" id="9814556at2"/>
<feature type="domain" description="FAD dependent oxidoreductase" evidence="1">
    <location>
        <begin position="8"/>
        <end position="252"/>
    </location>
</feature>
<dbReference type="PANTHER" id="PTHR10668:SF105">
    <property type="entry name" value="DEHYDROGENASE-RELATED"/>
    <property type="match status" value="1"/>
</dbReference>
<dbReference type="AlphaFoldDB" id="A0A402A2B4"/>
<proteinExistence type="predicted"/>
<comment type="caution">
    <text evidence="2">The sequence shown here is derived from an EMBL/GenBank/DDBJ whole genome shotgun (WGS) entry which is preliminary data.</text>
</comment>
<sequence length="477" mass="51138">MNKQQRYDAIIIGSGPNGLSAAIVLALAGRSVLVVEARATIGGGSRSQELTLPGFVHDVCSAVHPLGLASPFFQTLPLERYGLEWIQPEVPLAHPLDDGSAVLLERSIVATAAHLGVDGERYERLMRPFIEHWELIVAAFLAPLQLTPFLHPWALAPAGLAALQSARGLAERSFKGERARALFAGISAHSMLPLEQLTSAAVGLVLATAGHVSGWPVPKGGSQRIVNALAAYLQALGGEIVTGEEVTTVEQLPPARVILGDITPRQLLNIAGHRLSPGYIRALKRFRYGPGSFKIDYALSGPVPWMARDCLRAGTVHLGGTLSQIATSERLMRGGEPAPQPYVLVAQQSLIDPSRAPEGKQTLWAYCHVPHGSTFDMTTRIEDQIERFAPGFRDQILARSVISPADLERYNPNYIGGDINGGSLDLWQLFTRPTLRPIPYSTSAPDIYLCSSSTPPGGGVHGLCGYYAARAVLNAGL</sequence>
<dbReference type="RefSeq" id="WP_126580825.1">
    <property type="nucleotide sequence ID" value="NZ_BIFR01000001.1"/>
</dbReference>
<reference evidence="3" key="1">
    <citation type="submission" date="2018-12" db="EMBL/GenBank/DDBJ databases">
        <title>Tengunoibacter tsumagoiensis gen. nov., sp. nov., Dictyobacter kobayashii sp. nov., D. alpinus sp. nov., and D. joshuensis sp. nov. and description of Dictyobacteraceae fam. nov. within the order Ktedonobacterales isolated from Tengu-no-mugimeshi.</title>
        <authorList>
            <person name="Wang C.M."/>
            <person name="Zheng Y."/>
            <person name="Sakai Y."/>
            <person name="Toyoda A."/>
            <person name="Minakuchi Y."/>
            <person name="Abe K."/>
            <person name="Yokota A."/>
            <person name="Yabe S."/>
        </authorList>
    </citation>
    <scope>NUCLEOTIDE SEQUENCE [LARGE SCALE GENOMIC DNA]</scope>
    <source>
        <strain evidence="3">Uno3</strain>
    </source>
</reference>
<evidence type="ECO:0000313" key="3">
    <source>
        <dbReference type="Proteomes" id="UP000287352"/>
    </source>
</evidence>
<organism evidence="2 3">
    <name type="scientific">Tengunoibacter tsumagoiensis</name>
    <dbReference type="NCBI Taxonomy" id="2014871"/>
    <lineage>
        <taxon>Bacteria</taxon>
        <taxon>Bacillati</taxon>
        <taxon>Chloroflexota</taxon>
        <taxon>Ktedonobacteria</taxon>
        <taxon>Ktedonobacterales</taxon>
        <taxon>Dictyobacteraceae</taxon>
        <taxon>Tengunoibacter</taxon>
    </lineage>
</organism>
<dbReference type="InterPro" id="IPR006076">
    <property type="entry name" value="FAD-dep_OxRdtase"/>
</dbReference>
<dbReference type="SUPFAM" id="SSF51905">
    <property type="entry name" value="FAD/NAD(P)-binding domain"/>
    <property type="match status" value="1"/>
</dbReference>
<dbReference type="Proteomes" id="UP000287352">
    <property type="component" value="Unassembled WGS sequence"/>
</dbReference>
<protein>
    <submittedName>
        <fullName evidence="2">FAD-dependent oxidoreductase</fullName>
    </submittedName>
</protein>
<dbReference type="Pfam" id="PF01266">
    <property type="entry name" value="DAO"/>
    <property type="match status" value="1"/>
</dbReference>
<dbReference type="Gene3D" id="3.50.50.60">
    <property type="entry name" value="FAD/NAD(P)-binding domain"/>
    <property type="match status" value="2"/>
</dbReference>
<name>A0A402A2B4_9CHLR</name>
<dbReference type="InterPro" id="IPR036188">
    <property type="entry name" value="FAD/NAD-bd_sf"/>
</dbReference>
<keyword evidence="3" id="KW-1185">Reference proteome</keyword>
<dbReference type="EMBL" id="BIFR01000001">
    <property type="protein sequence ID" value="GCE13283.1"/>
    <property type="molecule type" value="Genomic_DNA"/>
</dbReference>